<dbReference type="PANTHER" id="PTHR47469:SF2">
    <property type="entry name" value="OS06G0597600 PROTEIN"/>
    <property type="match status" value="1"/>
</dbReference>
<name>A0A6S6PEP2_9MYCO</name>
<proteinExistence type="predicted"/>
<protein>
    <recommendedName>
        <fullName evidence="1">2,6-dihydroxypyridine 3-monooxygenase substrate binding domain-containing protein</fullName>
    </recommendedName>
</protein>
<gene>
    <name evidence="2" type="ORF">NIIDNTM18_38160</name>
</gene>
<evidence type="ECO:0000313" key="2">
    <source>
        <dbReference type="EMBL" id="BCI54538.1"/>
    </source>
</evidence>
<feature type="domain" description="2,6-dihydroxypyridine 3-monooxygenase substrate binding" evidence="1">
    <location>
        <begin position="168"/>
        <end position="295"/>
    </location>
</feature>
<dbReference type="PANTHER" id="PTHR47469">
    <property type="entry name" value="MONOOXYGENASE-LIKE"/>
    <property type="match status" value="1"/>
</dbReference>
<dbReference type="NCBIfam" id="NF005566">
    <property type="entry name" value="PRK07236.1"/>
    <property type="match status" value="1"/>
</dbReference>
<sequence length="395" mass="42680">MHDWSGARAVVVGGSIGGLTTALLLRRLGFDVSVFERTPEDLDGRGGGIVLHSETVRWFAECSDQHPEQVSTSTHHVQYLDAHNAVVHTEPLAWTFTSWGTFHRALLADFGREHYHLGECATGFDEDADGVEVRFASGRRERADLAVFADGVTSTARARFTPSAQLRYAGYVGWRGMLPESRVSTETFDLLHDAITYSFAPHTHLVAYPIPSPDGGLAVGQRLLNFVWYRNVAPGDLADLMTDTGGVPAAVSLHPGAVQDRHVDEMRRVATDLLAPAAAEVVSRTERPFLQAVFDVGVSRMALGRAALLGDAASTARPHAAAGTAKAAANAWALFDALRATGDITEALAKWEPEQLEIGRRLLARAAAMGTRSQVECSWEPADPANRFGLHGPAW</sequence>
<evidence type="ECO:0000259" key="1">
    <source>
        <dbReference type="Pfam" id="PF22607"/>
    </source>
</evidence>
<dbReference type="PRINTS" id="PR00420">
    <property type="entry name" value="RNGMNOXGNASE"/>
</dbReference>
<reference evidence="2 3" key="1">
    <citation type="submission" date="2020-07" db="EMBL/GenBank/DDBJ databases">
        <title>Complete genome sequence of Mycolicibacterium litorale like strain isolated from cardiac implantable electronic device infection.</title>
        <authorList>
            <person name="Fukano H."/>
            <person name="Miyama H."/>
            <person name="Hoshino Y."/>
        </authorList>
    </citation>
    <scope>NUCLEOTIDE SEQUENCE [LARGE SCALE GENOMIC DNA]</scope>
    <source>
        <strain evidence="2 3">NIIDNTM18</strain>
    </source>
</reference>
<accession>A0A6S6PEP2</accession>
<dbReference type="EMBL" id="AP023287">
    <property type="protein sequence ID" value="BCI54538.1"/>
    <property type="molecule type" value="Genomic_DNA"/>
</dbReference>
<dbReference type="InterPro" id="IPR036188">
    <property type="entry name" value="FAD/NAD-bd_sf"/>
</dbReference>
<dbReference type="AlphaFoldDB" id="A0A6S6PEP2"/>
<dbReference type="InterPro" id="IPR054707">
    <property type="entry name" value="DhpH_subs-bd"/>
</dbReference>
<dbReference type="SUPFAM" id="SSF51905">
    <property type="entry name" value="FAD/NAD(P)-binding domain"/>
    <property type="match status" value="1"/>
</dbReference>
<dbReference type="RefSeq" id="WP_185292445.1">
    <property type="nucleotide sequence ID" value="NZ_AP023287.1"/>
</dbReference>
<dbReference type="SUPFAM" id="SSF54373">
    <property type="entry name" value="FAD-linked reductases, C-terminal domain"/>
    <property type="match status" value="1"/>
</dbReference>
<evidence type="ECO:0000313" key="3">
    <source>
        <dbReference type="Proteomes" id="UP000515734"/>
    </source>
</evidence>
<dbReference type="InterPro" id="IPR053212">
    <property type="entry name" value="DHP_3-monooxygenase"/>
</dbReference>
<dbReference type="Proteomes" id="UP000515734">
    <property type="component" value="Chromosome"/>
</dbReference>
<dbReference type="Gene3D" id="3.50.50.60">
    <property type="entry name" value="FAD/NAD(P)-binding domain"/>
    <property type="match status" value="2"/>
</dbReference>
<dbReference type="Pfam" id="PF13450">
    <property type="entry name" value="NAD_binding_8"/>
    <property type="match status" value="1"/>
</dbReference>
<organism evidence="2 3">
    <name type="scientific">Mycolicibacterium litorale</name>
    <dbReference type="NCBI Taxonomy" id="758802"/>
    <lineage>
        <taxon>Bacteria</taxon>
        <taxon>Bacillati</taxon>
        <taxon>Actinomycetota</taxon>
        <taxon>Actinomycetes</taxon>
        <taxon>Mycobacteriales</taxon>
        <taxon>Mycobacteriaceae</taxon>
        <taxon>Mycolicibacterium</taxon>
    </lineage>
</organism>
<dbReference type="Pfam" id="PF22607">
    <property type="entry name" value="FAD_binding-like"/>
    <property type="match status" value="1"/>
</dbReference>